<keyword evidence="10" id="KW-1185">Reference proteome</keyword>
<keyword evidence="9" id="KW-0614">Plasmid</keyword>
<comment type="similarity">
    <text evidence="7">Belongs to the binding-protein-dependent transport system permease family.</text>
</comment>
<keyword evidence="4 7" id="KW-0812">Transmembrane</keyword>
<feature type="transmembrane region" description="Helical" evidence="7">
    <location>
        <begin position="66"/>
        <end position="85"/>
    </location>
</feature>
<feature type="transmembrane region" description="Helical" evidence="7">
    <location>
        <begin position="7"/>
        <end position="32"/>
    </location>
</feature>
<dbReference type="InterPro" id="IPR035906">
    <property type="entry name" value="MetI-like_sf"/>
</dbReference>
<gene>
    <name evidence="9" type="ORF">CSC3H3_21390</name>
</gene>
<feature type="transmembrane region" description="Helical" evidence="7">
    <location>
        <begin position="316"/>
        <end position="338"/>
    </location>
</feature>
<feature type="transmembrane region" description="Helical" evidence="7">
    <location>
        <begin position="239"/>
        <end position="260"/>
    </location>
</feature>
<feature type="transmembrane region" description="Helical" evidence="7">
    <location>
        <begin position="203"/>
        <end position="227"/>
    </location>
</feature>
<organism evidence="9 10">
    <name type="scientific">Thalassospira marina</name>
    <dbReference type="NCBI Taxonomy" id="2048283"/>
    <lineage>
        <taxon>Bacteria</taxon>
        <taxon>Pseudomonadati</taxon>
        <taxon>Pseudomonadota</taxon>
        <taxon>Alphaproteobacteria</taxon>
        <taxon>Rhodospirillales</taxon>
        <taxon>Thalassospiraceae</taxon>
        <taxon>Thalassospira</taxon>
    </lineage>
</organism>
<feature type="transmembrane region" description="Helical" evidence="7">
    <location>
        <begin position="97"/>
        <end position="117"/>
    </location>
</feature>
<evidence type="ECO:0000259" key="8">
    <source>
        <dbReference type="PROSITE" id="PS50928"/>
    </source>
</evidence>
<reference evidence="9 10" key="1">
    <citation type="submission" date="2017-10" db="EMBL/GenBank/DDBJ databases">
        <title>Biodiversity and function of Thalassospira species in the particle-attached aromatic-hydrocarbon-degrading consortia from the surface seawater of the China South Sea.</title>
        <authorList>
            <person name="Dong C."/>
            <person name="Liu R."/>
            <person name="Shao Z."/>
        </authorList>
    </citation>
    <scope>NUCLEOTIDE SEQUENCE [LARGE SCALE GENOMIC DNA]</scope>
    <source>
        <strain evidence="9 10">CSC3H3</strain>
        <plasmid evidence="10">pcsc3h3</plasmid>
    </source>
</reference>
<dbReference type="InterPro" id="IPR000515">
    <property type="entry name" value="MetI-like"/>
</dbReference>
<accession>A0ABN5FM03</accession>
<proteinExistence type="inferred from homology"/>
<evidence type="ECO:0000256" key="1">
    <source>
        <dbReference type="ARBA" id="ARBA00004651"/>
    </source>
</evidence>
<keyword evidence="2 7" id="KW-0813">Transport</keyword>
<name>A0ABN5FM03_9PROT</name>
<keyword evidence="5 7" id="KW-1133">Transmembrane helix</keyword>
<dbReference type="RefSeq" id="WP_101286472.1">
    <property type="nucleotide sequence ID" value="NZ_CP024200.1"/>
</dbReference>
<feature type="domain" description="ABC transmembrane type-1" evidence="8">
    <location>
        <begin position="204"/>
        <end position="394"/>
    </location>
</feature>
<evidence type="ECO:0000256" key="6">
    <source>
        <dbReference type="ARBA" id="ARBA00023136"/>
    </source>
</evidence>
<dbReference type="InterPro" id="IPR050901">
    <property type="entry name" value="BP-dep_ABC_trans_perm"/>
</dbReference>
<dbReference type="CDD" id="cd06261">
    <property type="entry name" value="TM_PBP2"/>
    <property type="match status" value="1"/>
</dbReference>
<keyword evidence="6 7" id="KW-0472">Membrane</keyword>
<keyword evidence="3" id="KW-1003">Cell membrane</keyword>
<dbReference type="SUPFAM" id="SSF161098">
    <property type="entry name" value="MetI-like"/>
    <property type="match status" value="1"/>
</dbReference>
<evidence type="ECO:0000256" key="5">
    <source>
        <dbReference type="ARBA" id="ARBA00022989"/>
    </source>
</evidence>
<feature type="transmembrane region" description="Helical" evidence="7">
    <location>
        <begin position="272"/>
        <end position="295"/>
    </location>
</feature>
<evidence type="ECO:0000256" key="2">
    <source>
        <dbReference type="ARBA" id="ARBA00022448"/>
    </source>
</evidence>
<feature type="transmembrane region" description="Helical" evidence="7">
    <location>
        <begin position="138"/>
        <end position="159"/>
    </location>
</feature>
<protein>
    <submittedName>
        <fullName evidence="9">ABC transporter permease</fullName>
    </submittedName>
</protein>
<dbReference type="Pfam" id="PF00528">
    <property type="entry name" value="BPD_transp_1"/>
    <property type="match status" value="1"/>
</dbReference>
<dbReference type="PANTHER" id="PTHR32243">
    <property type="entry name" value="MALTOSE TRANSPORT SYSTEM PERMEASE-RELATED"/>
    <property type="match status" value="1"/>
</dbReference>
<comment type="subcellular location">
    <subcellularLocation>
        <location evidence="1 7">Cell membrane</location>
        <topology evidence="1 7">Multi-pass membrane protein</topology>
    </subcellularLocation>
</comment>
<evidence type="ECO:0000313" key="9">
    <source>
        <dbReference type="EMBL" id="AUG55425.1"/>
    </source>
</evidence>
<dbReference type="Gene3D" id="1.10.3720.10">
    <property type="entry name" value="MetI-like"/>
    <property type="match status" value="1"/>
</dbReference>
<evidence type="ECO:0000256" key="4">
    <source>
        <dbReference type="ARBA" id="ARBA00022692"/>
    </source>
</evidence>
<dbReference type="PANTHER" id="PTHR32243:SF18">
    <property type="entry name" value="INNER MEMBRANE ABC TRANSPORTER PERMEASE PROTEIN YCJP"/>
    <property type="match status" value="1"/>
</dbReference>
<dbReference type="PROSITE" id="PS50928">
    <property type="entry name" value="ABC_TM1"/>
    <property type="match status" value="1"/>
</dbReference>
<evidence type="ECO:0000256" key="7">
    <source>
        <dbReference type="RuleBase" id="RU363032"/>
    </source>
</evidence>
<sequence length="409" mass="43907">MRIGTGFLLAILSGLLWGILAIAIAGISLTLISGLPSAPVISAGAVAGAVSAAIIMLRSPNLRTNGLYLAAFIGAIIAMLGFSFAAPFTEPFTSAPVAQAIAIAIIAGAITLANRACLDGIEGGILTRYKIDVVIVRVLRGFGFVFFTVIVVLPFYVMLMTSLKSQQSLFQNPLDLSVDFSQGSESLFNSYIELFTKFNFGRFLLISTIVSVCTVLITLAFSIPGAYAVARLRFPGQNILSKSVLLIYLVPMIVLVIPLYSVFSQVGLRNSILGLLIVYPATTVPVALYMLQGYFRGLPVELEEAGLMDGLGRLGVIWKITLPLALPALASVSLYVFMIAWNEFLFAFMFLDDPNIFTLSRGVVSLNSSEVPRQHLMAGAVVATIPILVVFLWFERFLVQGLTSGSVKG</sequence>
<evidence type="ECO:0000313" key="10">
    <source>
        <dbReference type="Proteomes" id="UP000233458"/>
    </source>
</evidence>
<evidence type="ECO:0000256" key="3">
    <source>
        <dbReference type="ARBA" id="ARBA00022475"/>
    </source>
</evidence>
<dbReference type="Proteomes" id="UP000233458">
    <property type="component" value="Plasmid pCSC3H3"/>
</dbReference>
<dbReference type="EMBL" id="CP024200">
    <property type="protein sequence ID" value="AUG55425.1"/>
    <property type="molecule type" value="Genomic_DNA"/>
</dbReference>
<feature type="transmembrane region" description="Helical" evidence="7">
    <location>
        <begin position="38"/>
        <end position="57"/>
    </location>
</feature>
<feature type="transmembrane region" description="Helical" evidence="7">
    <location>
        <begin position="376"/>
        <end position="394"/>
    </location>
</feature>
<geneLocation type="plasmid" evidence="10">
    <name>pcsc3h3</name>
</geneLocation>